<keyword evidence="2" id="KW-1185">Reference proteome</keyword>
<reference evidence="1 2" key="1">
    <citation type="submission" date="2019-03" db="EMBL/GenBank/DDBJ databases">
        <title>Deep-cultivation of Planctomycetes and their phenomic and genomic characterization uncovers novel biology.</title>
        <authorList>
            <person name="Wiegand S."/>
            <person name="Jogler M."/>
            <person name="Boedeker C."/>
            <person name="Pinto D."/>
            <person name="Vollmers J."/>
            <person name="Rivas-Marin E."/>
            <person name="Kohn T."/>
            <person name="Peeters S.H."/>
            <person name="Heuer A."/>
            <person name="Rast P."/>
            <person name="Oberbeckmann S."/>
            <person name="Bunk B."/>
            <person name="Jeske O."/>
            <person name="Meyerdierks A."/>
            <person name="Storesund J.E."/>
            <person name="Kallscheuer N."/>
            <person name="Luecker S."/>
            <person name="Lage O.M."/>
            <person name="Pohl T."/>
            <person name="Merkel B.J."/>
            <person name="Hornburger P."/>
            <person name="Mueller R.-W."/>
            <person name="Bruemmer F."/>
            <person name="Labrenz M."/>
            <person name="Spormann A.M."/>
            <person name="Op den Camp H."/>
            <person name="Overmann J."/>
            <person name="Amann R."/>
            <person name="Jetten M.S.M."/>
            <person name="Mascher T."/>
            <person name="Medema M.H."/>
            <person name="Devos D.P."/>
            <person name="Kaster A.-K."/>
            <person name="Ovreas L."/>
            <person name="Rohde M."/>
            <person name="Galperin M.Y."/>
            <person name="Jogler C."/>
        </authorList>
    </citation>
    <scope>NUCLEOTIDE SEQUENCE [LARGE SCALE GENOMIC DNA]</scope>
    <source>
        <strain evidence="1 2">V202</strain>
    </source>
</reference>
<evidence type="ECO:0000313" key="2">
    <source>
        <dbReference type="Proteomes" id="UP000318384"/>
    </source>
</evidence>
<dbReference type="EMBL" id="CP037422">
    <property type="protein sequence ID" value="QDU07942.1"/>
    <property type="molecule type" value="Genomic_DNA"/>
</dbReference>
<gene>
    <name evidence="1" type="ORF">V202x_13030</name>
</gene>
<organism evidence="1 2">
    <name type="scientific">Gimesia aquarii</name>
    <dbReference type="NCBI Taxonomy" id="2527964"/>
    <lineage>
        <taxon>Bacteria</taxon>
        <taxon>Pseudomonadati</taxon>
        <taxon>Planctomycetota</taxon>
        <taxon>Planctomycetia</taxon>
        <taxon>Planctomycetales</taxon>
        <taxon>Planctomycetaceae</taxon>
        <taxon>Gimesia</taxon>
    </lineage>
</organism>
<evidence type="ECO:0000313" key="1">
    <source>
        <dbReference type="EMBL" id="QDU07942.1"/>
    </source>
</evidence>
<protein>
    <submittedName>
        <fullName evidence="1">Uncharacterized protein</fullName>
    </submittedName>
</protein>
<proteinExistence type="predicted"/>
<sequence>MVWFPLWVWKTCSKGVALYETLGTGSGTSGENVEKTINFRMHKLKWCAVFNHRKNVPRARDAEQGVSTTTRPCQDLNYHRLCALISEEMCLCQIQKTWYRRLAPYRSRSGVEYRFKIGMCFFRPLDSLVSFCDNVRLNTHFFTFETPLIQGALNFKLVNHYPIFSKRDRRR</sequence>
<dbReference type="Proteomes" id="UP000318384">
    <property type="component" value="Chromosome"/>
</dbReference>
<accession>A0A517WRR1</accession>
<dbReference type="AlphaFoldDB" id="A0A517WRR1"/>
<name>A0A517WRR1_9PLAN</name>